<dbReference type="InParanoid" id="A0A2G5E120"/>
<organism evidence="1 2">
    <name type="scientific">Aquilegia coerulea</name>
    <name type="common">Rocky mountain columbine</name>
    <dbReference type="NCBI Taxonomy" id="218851"/>
    <lineage>
        <taxon>Eukaryota</taxon>
        <taxon>Viridiplantae</taxon>
        <taxon>Streptophyta</taxon>
        <taxon>Embryophyta</taxon>
        <taxon>Tracheophyta</taxon>
        <taxon>Spermatophyta</taxon>
        <taxon>Magnoliopsida</taxon>
        <taxon>Ranunculales</taxon>
        <taxon>Ranunculaceae</taxon>
        <taxon>Thalictroideae</taxon>
        <taxon>Aquilegia</taxon>
    </lineage>
</organism>
<evidence type="ECO:0000313" key="1">
    <source>
        <dbReference type="EMBL" id="PIA49227.1"/>
    </source>
</evidence>
<accession>A0A2G5E120</accession>
<dbReference type="Proteomes" id="UP000230069">
    <property type="component" value="Unassembled WGS sequence"/>
</dbReference>
<dbReference type="AlphaFoldDB" id="A0A2G5E120"/>
<name>A0A2G5E120_AQUCA</name>
<protein>
    <submittedName>
        <fullName evidence="1">Uncharacterized protein</fullName>
    </submittedName>
</protein>
<reference evidence="1 2" key="1">
    <citation type="submission" date="2017-09" db="EMBL/GenBank/DDBJ databases">
        <title>WGS assembly of Aquilegia coerulea Goldsmith.</title>
        <authorList>
            <person name="Hodges S."/>
            <person name="Kramer E."/>
            <person name="Nordborg M."/>
            <person name="Tomkins J."/>
            <person name="Borevitz J."/>
            <person name="Derieg N."/>
            <person name="Yan J."/>
            <person name="Mihaltcheva S."/>
            <person name="Hayes R.D."/>
            <person name="Rokhsar D."/>
        </authorList>
    </citation>
    <scope>NUCLEOTIDE SEQUENCE [LARGE SCALE GENOMIC DNA]</scope>
    <source>
        <strain evidence="2">cv. Goldsmith</strain>
    </source>
</reference>
<proteinExistence type="predicted"/>
<dbReference type="EMBL" id="KZ305030">
    <property type="protein sequence ID" value="PIA49227.1"/>
    <property type="molecule type" value="Genomic_DNA"/>
</dbReference>
<evidence type="ECO:0000313" key="2">
    <source>
        <dbReference type="Proteomes" id="UP000230069"/>
    </source>
</evidence>
<gene>
    <name evidence="1" type="ORF">AQUCO_01300223v1</name>
</gene>
<sequence length="66" mass="7734">MRKPWINILSCIFCSARTHKGVGMCSRLTVTKGLKWYGCITFHINTVRRYITNIQSLSHQLHNHVY</sequence>
<keyword evidence="2" id="KW-1185">Reference proteome</keyword>